<organism evidence="1 2">
    <name type="scientific">Hymenobacter psychrotolerans DSM 18569</name>
    <dbReference type="NCBI Taxonomy" id="1121959"/>
    <lineage>
        <taxon>Bacteria</taxon>
        <taxon>Pseudomonadati</taxon>
        <taxon>Bacteroidota</taxon>
        <taxon>Cytophagia</taxon>
        <taxon>Cytophagales</taxon>
        <taxon>Hymenobacteraceae</taxon>
        <taxon>Hymenobacter</taxon>
    </lineage>
</organism>
<accession>A0A1M6UCD3</accession>
<dbReference type="Proteomes" id="UP000183947">
    <property type="component" value="Unassembled WGS sequence"/>
</dbReference>
<gene>
    <name evidence="1" type="ORF">SAMN02746009_01313</name>
</gene>
<evidence type="ECO:0008006" key="3">
    <source>
        <dbReference type="Google" id="ProtNLM"/>
    </source>
</evidence>
<dbReference type="OrthoDB" id="894187at2"/>
<dbReference type="Gene3D" id="3.30.750.24">
    <property type="entry name" value="STAS domain"/>
    <property type="match status" value="1"/>
</dbReference>
<evidence type="ECO:0000313" key="1">
    <source>
        <dbReference type="EMBL" id="SHK66821.1"/>
    </source>
</evidence>
<dbReference type="EMBL" id="FRAS01000005">
    <property type="protein sequence ID" value="SHK66821.1"/>
    <property type="molecule type" value="Genomic_DNA"/>
</dbReference>
<keyword evidence="2" id="KW-1185">Reference proteome</keyword>
<name>A0A1M6UCD3_9BACT</name>
<dbReference type="RefSeq" id="WP_073282325.1">
    <property type="nucleotide sequence ID" value="NZ_FRAS01000005.1"/>
</dbReference>
<reference evidence="2" key="1">
    <citation type="submission" date="2016-11" db="EMBL/GenBank/DDBJ databases">
        <authorList>
            <person name="Varghese N."/>
            <person name="Submissions S."/>
        </authorList>
    </citation>
    <scope>NUCLEOTIDE SEQUENCE [LARGE SCALE GENOMIC DNA]</scope>
    <source>
        <strain evidence="2">DSM 18569</strain>
    </source>
</reference>
<protein>
    <recommendedName>
        <fullName evidence="3">STAS domain-containing protein</fullName>
    </recommendedName>
</protein>
<sequence length="115" mass="12529">MYPSNSLPDQAGRIYTVDVNLTDPVQLARRLSSAATDDNGRPCLLIDCQRLGCLRTRGVSFLVSQLLLTRAAGADVLLYHVGPVLERALRLLHLDQLFQLWPAALGSTSNRVGTA</sequence>
<dbReference type="InterPro" id="IPR036513">
    <property type="entry name" value="STAS_dom_sf"/>
</dbReference>
<dbReference type="AlphaFoldDB" id="A0A1M6UCD3"/>
<dbReference type="STRING" id="1121959.SAMN02746009_01313"/>
<proteinExistence type="predicted"/>
<evidence type="ECO:0000313" key="2">
    <source>
        <dbReference type="Proteomes" id="UP000183947"/>
    </source>
</evidence>
<dbReference type="SUPFAM" id="SSF52091">
    <property type="entry name" value="SpoIIaa-like"/>
    <property type="match status" value="1"/>
</dbReference>